<protein>
    <submittedName>
        <fullName evidence="1">Receptor kinase-like protein Xa21</fullName>
    </submittedName>
</protein>
<organism evidence="1 2">
    <name type="scientific">Camellia lanceoleosa</name>
    <dbReference type="NCBI Taxonomy" id="1840588"/>
    <lineage>
        <taxon>Eukaryota</taxon>
        <taxon>Viridiplantae</taxon>
        <taxon>Streptophyta</taxon>
        <taxon>Embryophyta</taxon>
        <taxon>Tracheophyta</taxon>
        <taxon>Spermatophyta</taxon>
        <taxon>Magnoliopsida</taxon>
        <taxon>eudicotyledons</taxon>
        <taxon>Gunneridae</taxon>
        <taxon>Pentapetalae</taxon>
        <taxon>asterids</taxon>
        <taxon>Ericales</taxon>
        <taxon>Theaceae</taxon>
        <taxon>Camellia</taxon>
    </lineage>
</organism>
<keyword evidence="2" id="KW-1185">Reference proteome</keyword>
<dbReference type="EMBL" id="CM045758">
    <property type="protein sequence ID" value="KAI8031554.1"/>
    <property type="molecule type" value="Genomic_DNA"/>
</dbReference>
<reference evidence="1 2" key="1">
    <citation type="journal article" date="2022" name="Plant J.">
        <title>Chromosome-level genome of Camellia lanceoleosa provides a valuable resource for understanding genome evolution and self-incompatibility.</title>
        <authorList>
            <person name="Gong W."/>
            <person name="Xiao S."/>
            <person name="Wang L."/>
            <person name="Liao Z."/>
            <person name="Chang Y."/>
            <person name="Mo W."/>
            <person name="Hu G."/>
            <person name="Li W."/>
            <person name="Zhao G."/>
            <person name="Zhu H."/>
            <person name="Hu X."/>
            <person name="Ji K."/>
            <person name="Xiang X."/>
            <person name="Song Q."/>
            <person name="Yuan D."/>
            <person name="Jin S."/>
            <person name="Zhang L."/>
        </authorList>
    </citation>
    <scope>NUCLEOTIDE SEQUENCE [LARGE SCALE GENOMIC DNA]</scope>
    <source>
        <strain evidence="1">SQ_2022a</strain>
    </source>
</reference>
<accession>A0ACC0J3Z8</accession>
<dbReference type="Proteomes" id="UP001060215">
    <property type="component" value="Chromosome 1"/>
</dbReference>
<feature type="non-terminal residue" evidence="1">
    <location>
        <position position="71"/>
    </location>
</feature>
<comment type="caution">
    <text evidence="1">The sequence shown here is derived from an EMBL/GenBank/DDBJ whole genome shotgun (WGS) entry which is preliminary data.</text>
</comment>
<gene>
    <name evidence="1" type="ORF">LOK49_LG01G00892</name>
</gene>
<sequence length="71" mass="7335">MGGSSSSAGIEHNPNANNFSGTIPKQLFSISSLSISLNLGQNSLFGSLPSEVGKLKNLAELDISENKLSGE</sequence>
<proteinExistence type="predicted"/>
<name>A0ACC0J3Z8_9ERIC</name>
<evidence type="ECO:0000313" key="1">
    <source>
        <dbReference type="EMBL" id="KAI8031554.1"/>
    </source>
</evidence>
<evidence type="ECO:0000313" key="2">
    <source>
        <dbReference type="Proteomes" id="UP001060215"/>
    </source>
</evidence>